<keyword evidence="2 5" id="KW-0812">Transmembrane</keyword>
<evidence type="ECO:0000256" key="3">
    <source>
        <dbReference type="ARBA" id="ARBA00022989"/>
    </source>
</evidence>
<feature type="chain" id="PRO_5021204862" description="Transmembrane protein" evidence="6">
    <location>
        <begin position="21"/>
        <end position="387"/>
    </location>
</feature>
<feature type="transmembrane region" description="Helical" evidence="5">
    <location>
        <begin position="219"/>
        <end position="243"/>
    </location>
</feature>
<organism evidence="7 8">
    <name type="scientific">Coprinellus micaceus</name>
    <name type="common">Glistening ink-cap mushroom</name>
    <name type="synonym">Coprinus micaceus</name>
    <dbReference type="NCBI Taxonomy" id="71717"/>
    <lineage>
        <taxon>Eukaryota</taxon>
        <taxon>Fungi</taxon>
        <taxon>Dikarya</taxon>
        <taxon>Basidiomycota</taxon>
        <taxon>Agaricomycotina</taxon>
        <taxon>Agaricomycetes</taxon>
        <taxon>Agaricomycetidae</taxon>
        <taxon>Agaricales</taxon>
        <taxon>Agaricineae</taxon>
        <taxon>Psathyrellaceae</taxon>
        <taxon>Coprinellus</taxon>
    </lineage>
</organism>
<dbReference type="EMBL" id="QPFP01000047">
    <property type="protein sequence ID" value="TEB26654.1"/>
    <property type="molecule type" value="Genomic_DNA"/>
</dbReference>
<dbReference type="Proteomes" id="UP000298030">
    <property type="component" value="Unassembled WGS sequence"/>
</dbReference>
<evidence type="ECO:0000256" key="5">
    <source>
        <dbReference type="SAM" id="Phobius"/>
    </source>
</evidence>
<evidence type="ECO:0000256" key="2">
    <source>
        <dbReference type="ARBA" id="ARBA00022692"/>
    </source>
</evidence>
<dbReference type="PANTHER" id="PTHR15549">
    <property type="entry name" value="PAIRED IMMUNOGLOBULIN-LIKE TYPE 2 RECEPTOR"/>
    <property type="match status" value="1"/>
</dbReference>
<accession>A0A4Y7SYE6</accession>
<evidence type="ECO:0000313" key="8">
    <source>
        <dbReference type="Proteomes" id="UP000298030"/>
    </source>
</evidence>
<name>A0A4Y7SYE6_COPMI</name>
<dbReference type="InterPro" id="IPR051694">
    <property type="entry name" value="Immunoregulatory_rcpt-like"/>
</dbReference>
<reference evidence="7 8" key="1">
    <citation type="journal article" date="2019" name="Nat. Ecol. Evol.">
        <title>Megaphylogeny resolves global patterns of mushroom evolution.</title>
        <authorList>
            <person name="Varga T."/>
            <person name="Krizsan K."/>
            <person name="Foldi C."/>
            <person name="Dima B."/>
            <person name="Sanchez-Garcia M."/>
            <person name="Sanchez-Ramirez S."/>
            <person name="Szollosi G.J."/>
            <person name="Szarkandi J.G."/>
            <person name="Papp V."/>
            <person name="Albert L."/>
            <person name="Andreopoulos W."/>
            <person name="Angelini C."/>
            <person name="Antonin V."/>
            <person name="Barry K.W."/>
            <person name="Bougher N.L."/>
            <person name="Buchanan P."/>
            <person name="Buyck B."/>
            <person name="Bense V."/>
            <person name="Catcheside P."/>
            <person name="Chovatia M."/>
            <person name="Cooper J."/>
            <person name="Damon W."/>
            <person name="Desjardin D."/>
            <person name="Finy P."/>
            <person name="Geml J."/>
            <person name="Haridas S."/>
            <person name="Hughes K."/>
            <person name="Justo A."/>
            <person name="Karasinski D."/>
            <person name="Kautmanova I."/>
            <person name="Kiss B."/>
            <person name="Kocsube S."/>
            <person name="Kotiranta H."/>
            <person name="LaButti K.M."/>
            <person name="Lechner B.E."/>
            <person name="Liimatainen K."/>
            <person name="Lipzen A."/>
            <person name="Lukacs Z."/>
            <person name="Mihaltcheva S."/>
            <person name="Morgado L.N."/>
            <person name="Niskanen T."/>
            <person name="Noordeloos M.E."/>
            <person name="Ohm R.A."/>
            <person name="Ortiz-Santana B."/>
            <person name="Ovrebo C."/>
            <person name="Racz N."/>
            <person name="Riley R."/>
            <person name="Savchenko A."/>
            <person name="Shiryaev A."/>
            <person name="Soop K."/>
            <person name="Spirin V."/>
            <person name="Szebenyi C."/>
            <person name="Tomsovsky M."/>
            <person name="Tulloss R.E."/>
            <person name="Uehling J."/>
            <person name="Grigoriev I.V."/>
            <person name="Vagvolgyi C."/>
            <person name="Papp T."/>
            <person name="Martin F.M."/>
            <person name="Miettinen O."/>
            <person name="Hibbett D.S."/>
            <person name="Nagy L.G."/>
        </authorList>
    </citation>
    <scope>NUCLEOTIDE SEQUENCE [LARGE SCALE GENOMIC DNA]</scope>
    <source>
        <strain evidence="7 8">FP101781</strain>
    </source>
</reference>
<dbReference type="STRING" id="71717.A0A4Y7SYE6"/>
<dbReference type="OrthoDB" id="2576311at2759"/>
<proteinExistence type="predicted"/>
<dbReference type="CDD" id="cd12087">
    <property type="entry name" value="TM_EGFR-like"/>
    <property type="match status" value="1"/>
</dbReference>
<evidence type="ECO:0000256" key="4">
    <source>
        <dbReference type="ARBA" id="ARBA00023136"/>
    </source>
</evidence>
<feature type="signal peptide" evidence="6">
    <location>
        <begin position="1"/>
        <end position="20"/>
    </location>
</feature>
<dbReference type="GO" id="GO:0071944">
    <property type="term" value="C:cell periphery"/>
    <property type="evidence" value="ECO:0007669"/>
    <property type="project" value="UniProtKB-ARBA"/>
</dbReference>
<keyword evidence="4 5" id="KW-0472">Membrane</keyword>
<gene>
    <name evidence="7" type="ORF">FA13DRAFT_1030620</name>
</gene>
<keyword evidence="6" id="KW-0732">Signal</keyword>
<dbReference type="AlphaFoldDB" id="A0A4Y7SYE6"/>
<evidence type="ECO:0000313" key="7">
    <source>
        <dbReference type="EMBL" id="TEB26654.1"/>
    </source>
</evidence>
<evidence type="ECO:0000256" key="6">
    <source>
        <dbReference type="SAM" id="SignalP"/>
    </source>
</evidence>
<evidence type="ECO:0008006" key="9">
    <source>
        <dbReference type="Google" id="ProtNLM"/>
    </source>
</evidence>
<dbReference type="GO" id="GO:0016020">
    <property type="term" value="C:membrane"/>
    <property type="evidence" value="ECO:0007669"/>
    <property type="project" value="UniProtKB-SubCell"/>
</dbReference>
<protein>
    <recommendedName>
        <fullName evidence="9">Transmembrane protein</fullName>
    </recommendedName>
</protein>
<keyword evidence="8" id="KW-1185">Reference proteome</keyword>
<comment type="caution">
    <text evidence="7">The sequence shown here is derived from an EMBL/GenBank/DDBJ whole genome shotgun (WGS) entry which is preliminary data.</text>
</comment>
<sequence>MILVPALFVLARFLLSGVVAQTGTNVTGCAAELYWTVDAEGHVPCWTAAQLYIPCGIGNKFLQTIPPDTWYLGPNSTYQDECGCSSAVYMLTSACGACQRRQWVNYTYWARECPERLRSIGYPKEVPIGVILPEWALMNISELAGQSFDPAKAQIGEDYHSARHSPTLTIFTVAAAHSTSPPPPSSSSTSLLTPAAPATTQALPNANASRESGKSNTGAIAGGVVGALVFLACLGLLIFWLILRKRSRTARELRSKALDLTEADHHHDSEKTEVRILGGGSRFGGYSGRQDSPPPVSVVGGRSWYSRESREHYGRHPSSSSGGHGQVQSYVNVRASRTFLLLNLLRFMAWHPREVWALSHDFAAFRRPCPLHSTAPFPVKPHFETPV</sequence>
<evidence type="ECO:0000256" key="1">
    <source>
        <dbReference type="ARBA" id="ARBA00004167"/>
    </source>
</evidence>
<keyword evidence="3 5" id="KW-1133">Transmembrane helix</keyword>
<dbReference type="Gene3D" id="1.20.5.230">
    <property type="match status" value="1"/>
</dbReference>
<comment type="subcellular location">
    <subcellularLocation>
        <location evidence="1">Membrane</location>
        <topology evidence="1">Single-pass membrane protein</topology>
    </subcellularLocation>
</comment>